<keyword evidence="5 8" id="KW-1133">Transmembrane helix</keyword>
<feature type="compositionally biased region" description="Low complexity" evidence="7">
    <location>
        <begin position="452"/>
        <end position="469"/>
    </location>
</feature>
<evidence type="ECO:0000256" key="6">
    <source>
        <dbReference type="ARBA" id="ARBA00023136"/>
    </source>
</evidence>
<sequence length="859" mass="95402">MAVDYDGLKIAAVETQARGPRGENNSVGSEGNALETRSLQVGGEGRVTDDDITPEILAQGLEALEGKKKAWYSYFTTRDFWIVLALGQILALCITGTNTFSTLLVNKGTSIPAFQTLFNYVLLTLIYTTYTIYKYGLKKYSKILLVDGWKYVILSFLDVEGNYFTVLAYRYTNLLSAQLLNFWSIICVVIISFFILRVRYKWAQIIGILVCCGGMGILLASDHITGVNGGSPSTMLKGDLFGLAGATFYGISNVFEEWFVSKRPMYEVLGMLGLFGIIINGITAAIFDRSSFQHATWDGEVGGYIVGYTLILTLFYSLAPIIFRMASAAFFDISLLTGNFWGVIIGIKVFHYSIHYLYPIAFVLIIVGLVTYFLAGSILGDSKKPWLGTNQEHGVAGFGTAKRKAIQEDFRISIRPCRRGIEILASPHFVDPAIHEPVLKLNVQPPCPSPTSSILSHIPSASASSPSSIMADNPRLRPALARESTADIAERDYFGENAPPPTLDAHTQRAADFITHHAAAGRRVVLVTSGGTTVPLERQTVRFIDNFSAGTRGATSAEYFLEAGYAVIFLHRQFSLLPYSRHYSHATDCFLDFLHEGPDGQVVANEEYRAKMLAVLRKYKSAKETRMLLTLPFTTINDYLFVLRAIAQLMRPLGPDGLLYLAAAVSDFFVPPERMVEHKIQSTTAAERQAQKDEEEETFDNFDSSPRVPRSKRLIVDLDPVPKFLKNLVDGWAPEGMIVSFKLETDPEILVHKAQYSLDRYQHHLVIGNLLSTRKWEVVFVAPGQRDRWIRVPRHRRKTAAGAESMAGITAGAGGMKDRPLDPSELPEGEPEMEIESLIIPAVEELHTSHIKKLRTKTS</sequence>
<feature type="transmembrane region" description="Helical" evidence="8">
    <location>
        <begin position="356"/>
        <end position="375"/>
    </location>
</feature>
<comment type="subcellular location">
    <subcellularLocation>
        <location evidence="1">Membrane</location>
        <topology evidence="1">Multi-pass membrane protein</topology>
    </subcellularLocation>
</comment>
<dbReference type="GO" id="GO:0015937">
    <property type="term" value="P:coenzyme A biosynthetic process"/>
    <property type="evidence" value="ECO:0007669"/>
    <property type="project" value="UniProtKB-ARBA"/>
</dbReference>
<feature type="region of interest" description="Disordered" evidence="7">
    <location>
        <begin position="810"/>
        <end position="830"/>
    </location>
</feature>
<evidence type="ECO:0000256" key="2">
    <source>
        <dbReference type="ARBA" id="ARBA00007863"/>
    </source>
</evidence>
<evidence type="ECO:0000256" key="1">
    <source>
        <dbReference type="ARBA" id="ARBA00004141"/>
    </source>
</evidence>
<evidence type="ECO:0000256" key="7">
    <source>
        <dbReference type="SAM" id="MobiDB-lite"/>
    </source>
</evidence>
<dbReference type="EMBL" id="MZNU01000425">
    <property type="protein sequence ID" value="OWO97809.1"/>
    <property type="molecule type" value="Genomic_DNA"/>
</dbReference>
<dbReference type="InterPro" id="IPR052221">
    <property type="entry name" value="SLC35F_Transporter"/>
</dbReference>
<feature type="region of interest" description="Disordered" evidence="7">
    <location>
        <begin position="688"/>
        <end position="707"/>
    </location>
</feature>
<dbReference type="SUPFAM" id="SSF102645">
    <property type="entry name" value="CoaB-like"/>
    <property type="match status" value="1"/>
</dbReference>
<feature type="transmembrane region" description="Helical" evidence="8">
    <location>
        <begin position="330"/>
        <end position="350"/>
    </location>
</feature>
<dbReference type="InterPro" id="IPR009262">
    <property type="entry name" value="SLC35_F1/F2/F6"/>
</dbReference>
<keyword evidence="3" id="KW-0813">Transport</keyword>
<feature type="transmembrane region" description="Helical" evidence="8">
    <location>
        <begin position="202"/>
        <end position="220"/>
    </location>
</feature>
<feature type="transmembrane region" description="Helical" evidence="8">
    <location>
        <begin position="268"/>
        <end position="287"/>
    </location>
</feature>
<comment type="similarity">
    <text evidence="2">Belongs to the SLC35F solute transporter family.</text>
</comment>
<evidence type="ECO:0000256" key="5">
    <source>
        <dbReference type="ARBA" id="ARBA00022989"/>
    </source>
</evidence>
<dbReference type="InParanoid" id="A0A218YTX4"/>
<dbReference type="InterPro" id="IPR035929">
    <property type="entry name" value="CoaB-like_sf"/>
</dbReference>
<feature type="region of interest" description="Disordered" evidence="7">
    <location>
        <begin position="452"/>
        <end position="471"/>
    </location>
</feature>
<evidence type="ECO:0000256" key="4">
    <source>
        <dbReference type="ARBA" id="ARBA00022692"/>
    </source>
</evidence>
<reference evidence="9 10" key="1">
    <citation type="submission" date="2017-04" db="EMBL/GenBank/DDBJ databases">
        <title>Draft genome sequence of Marssonina coronaria NL1: causal agent of apple blotch.</title>
        <authorList>
            <person name="Cheng Q."/>
        </authorList>
    </citation>
    <scope>NUCLEOTIDE SEQUENCE [LARGE SCALE GENOMIC DNA]</scope>
    <source>
        <strain evidence="9 10">NL1</strain>
    </source>
</reference>
<dbReference type="Pfam" id="PF06027">
    <property type="entry name" value="SLC35F"/>
    <property type="match status" value="1"/>
</dbReference>
<dbReference type="STRING" id="503106.A0A218YTX4"/>
<feature type="transmembrane region" description="Helical" evidence="8">
    <location>
        <begin position="175"/>
        <end position="195"/>
    </location>
</feature>
<keyword evidence="4 8" id="KW-0812">Transmembrane</keyword>
<dbReference type="OrthoDB" id="429955at2759"/>
<accession>A0A218YTX4</accession>
<dbReference type="PANTHER" id="PTHR14233">
    <property type="entry name" value="DUF914-RELATED"/>
    <property type="match status" value="1"/>
</dbReference>
<organism evidence="9 10">
    <name type="scientific">Diplocarpon coronariae</name>
    <dbReference type="NCBI Taxonomy" id="2795749"/>
    <lineage>
        <taxon>Eukaryota</taxon>
        <taxon>Fungi</taxon>
        <taxon>Dikarya</taxon>
        <taxon>Ascomycota</taxon>
        <taxon>Pezizomycotina</taxon>
        <taxon>Leotiomycetes</taxon>
        <taxon>Helotiales</taxon>
        <taxon>Drepanopezizaceae</taxon>
        <taxon>Diplocarpon</taxon>
    </lineage>
</organism>
<dbReference type="GO" id="GO:0022857">
    <property type="term" value="F:transmembrane transporter activity"/>
    <property type="evidence" value="ECO:0007669"/>
    <property type="project" value="InterPro"/>
</dbReference>
<dbReference type="PANTHER" id="PTHR14233:SF4">
    <property type="entry name" value="SOLUTE CARRIER FAMILY 35 MEMBER F2"/>
    <property type="match status" value="1"/>
</dbReference>
<evidence type="ECO:0000313" key="9">
    <source>
        <dbReference type="EMBL" id="OWO97809.1"/>
    </source>
</evidence>
<feature type="transmembrane region" description="Helical" evidence="8">
    <location>
        <begin position="302"/>
        <end position="323"/>
    </location>
</feature>
<comment type="caution">
    <text evidence="9">The sequence shown here is derived from an EMBL/GenBank/DDBJ whole genome shotgun (WGS) entry which is preliminary data.</text>
</comment>
<evidence type="ECO:0000313" key="10">
    <source>
        <dbReference type="Proteomes" id="UP000242519"/>
    </source>
</evidence>
<feature type="transmembrane region" description="Helical" evidence="8">
    <location>
        <begin position="117"/>
        <end position="137"/>
    </location>
</feature>
<proteinExistence type="inferred from homology"/>
<dbReference type="SUPFAM" id="SSF103481">
    <property type="entry name" value="Multidrug resistance efflux transporter EmrE"/>
    <property type="match status" value="1"/>
</dbReference>
<dbReference type="GO" id="GO:0016020">
    <property type="term" value="C:membrane"/>
    <property type="evidence" value="ECO:0007669"/>
    <property type="project" value="UniProtKB-SubCell"/>
</dbReference>
<dbReference type="GO" id="GO:0003824">
    <property type="term" value="F:catalytic activity"/>
    <property type="evidence" value="ECO:0007669"/>
    <property type="project" value="UniProtKB-ARBA"/>
</dbReference>
<dbReference type="InterPro" id="IPR037185">
    <property type="entry name" value="EmrE-like"/>
</dbReference>
<protein>
    <submittedName>
        <fullName evidence="9">Uncharacterized protein</fullName>
    </submittedName>
</protein>
<dbReference type="Gene3D" id="3.40.50.10300">
    <property type="entry name" value="CoaB-like"/>
    <property type="match status" value="1"/>
</dbReference>
<dbReference type="Proteomes" id="UP000242519">
    <property type="component" value="Unassembled WGS sequence"/>
</dbReference>
<name>A0A218YTX4_9HELO</name>
<feature type="transmembrane region" description="Helical" evidence="8">
    <location>
        <begin position="80"/>
        <end position="105"/>
    </location>
</feature>
<evidence type="ECO:0000256" key="3">
    <source>
        <dbReference type="ARBA" id="ARBA00022448"/>
    </source>
</evidence>
<gene>
    <name evidence="9" type="ORF">B2J93_8920</name>
</gene>
<keyword evidence="10" id="KW-1185">Reference proteome</keyword>
<keyword evidence="6 8" id="KW-0472">Membrane</keyword>
<evidence type="ECO:0000256" key="8">
    <source>
        <dbReference type="SAM" id="Phobius"/>
    </source>
</evidence>
<dbReference type="AlphaFoldDB" id="A0A218YTX4"/>